<dbReference type="AlphaFoldDB" id="A0A366I548"/>
<dbReference type="EMBL" id="QNRX01000011">
    <property type="protein sequence ID" value="RBP62618.1"/>
    <property type="molecule type" value="Genomic_DNA"/>
</dbReference>
<evidence type="ECO:0000256" key="7">
    <source>
        <dbReference type="ARBA" id="ARBA00022505"/>
    </source>
</evidence>
<dbReference type="GO" id="GO:0006777">
    <property type="term" value="P:Mo-molybdopterin cofactor biosynthetic process"/>
    <property type="evidence" value="ECO:0007669"/>
    <property type="project" value="UniProtKB-UniRule"/>
</dbReference>
<dbReference type="InterPro" id="IPR036688">
    <property type="entry name" value="MoeA_C_domain_IV_sf"/>
</dbReference>
<organism evidence="13 14">
    <name type="scientific">Alkalibaculum bacchi</name>
    <dbReference type="NCBI Taxonomy" id="645887"/>
    <lineage>
        <taxon>Bacteria</taxon>
        <taxon>Bacillati</taxon>
        <taxon>Bacillota</taxon>
        <taxon>Clostridia</taxon>
        <taxon>Eubacteriales</taxon>
        <taxon>Eubacteriaceae</taxon>
        <taxon>Alkalibaculum</taxon>
    </lineage>
</organism>
<evidence type="ECO:0000256" key="4">
    <source>
        <dbReference type="ARBA" id="ARBA00010763"/>
    </source>
</evidence>
<dbReference type="InterPro" id="IPR038987">
    <property type="entry name" value="MoeA-like"/>
</dbReference>
<evidence type="ECO:0000256" key="2">
    <source>
        <dbReference type="ARBA" id="ARBA00003487"/>
    </source>
</evidence>
<evidence type="ECO:0000259" key="12">
    <source>
        <dbReference type="SMART" id="SM00852"/>
    </source>
</evidence>
<dbReference type="InterPro" id="IPR036135">
    <property type="entry name" value="MoeA_linker/N_sf"/>
</dbReference>
<keyword evidence="10" id="KW-0808">Transferase</keyword>
<evidence type="ECO:0000313" key="14">
    <source>
        <dbReference type="Proteomes" id="UP000253490"/>
    </source>
</evidence>
<keyword evidence="7 10" id="KW-0500">Molybdenum</keyword>
<dbReference type="Pfam" id="PF03454">
    <property type="entry name" value="MoeA_C"/>
    <property type="match status" value="1"/>
</dbReference>
<keyword evidence="8 10" id="KW-0501">Molybdenum cofactor biosynthesis</keyword>
<evidence type="ECO:0000256" key="6">
    <source>
        <dbReference type="ARBA" id="ARBA00021108"/>
    </source>
</evidence>
<dbReference type="Gene3D" id="3.40.980.10">
    <property type="entry name" value="MoaB/Mog-like domain"/>
    <property type="match status" value="1"/>
</dbReference>
<comment type="catalytic activity">
    <reaction evidence="9">
        <text>adenylyl-molybdopterin + molybdate = Mo-molybdopterin + AMP + H(+)</text>
        <dbReference type="Rhea" id="RHEA:35047"/>
        <dbReference type="ChEBI" id="CHEBI:15378"/>
        <dbReference type="ChEBI" id="CHEBI:36264"/>
        <dbReference type="ChEBI" id="CHEBI:62727"/>
        <dbReference type="ChEBI" id="CHEBI:71302"/>
        <dbReference type="ChEBI" id="CHEBI:456215"/>
        <dbReference type="EC" id="2.10.1.1"/>
    </reaction>
</comment>
<dbReference type="GO" id="GO:0061599">
    <property type="term" value="F:molybdopterin molybdotransferase activity"/>
    <property type="evidence" value="ECO:0007669"/>
    <property type="project" value="UniProtKB-UniRule"/>
</dbReference>
<accession>A0A366I548</accession>
<dbReference type="SUPFAM" id="SSF53218">
    <property type="entry name" value="Molybdenum cofactor biosynthesis proteins"/>
    <property type="match status" value="1"/>
</dbReference>
<gene>
    <name evidence="13" type="ORF">DES36_11150</name>
</gene>
<dbReference type="PROSITE" id="PS01079">
    <property type="entry name" value="MOCF_BIOSYNTHESIS_2"/>
    <property type="match status" value="1"/>
</dbReference>
<dbReference type="PANTHER" id="PTHR10192:SF16">
    <property type="entry name" value="MOLYBDOPTERIN MOLYBDENUMTRANSFERASE"/>
    <property type="match status" value="1"/>
</dbReference>
<dbReference type="InterPro" id="IPR024370">
    <property type="entry name" value="PBP_domain"/>
</dbReference>
<comment type="pathway">
    <text evidence="3 10">Cofactor biosynthesis; molybdopterin biosynthesis.</text>
</comment>
<dbReference type="NCBIfam" id="NF011068">
    <property type="entry name" value="PRK14498.1"/>
    <property type="match status" value="1"/>
</dbReference>
<evidence type="ECO:0000256" key="5">
    <source>
        <dbReference type="ARBA" id="ARBA00013269"/>
    </source>
</evidence>
<dbReference type="InterPro" id="IPR005110">
    <property type="entry name" value="MoeA_linker/N"/>
</dbReference>
<dbReference type="CDD" id="cd00887">
    <property type="entry name" value="MoeA"/>
    <property type="match status" value="1"/>
</dbReference>
<dbReference type="InterPro" id="IPR001453">
    <property type="entry name" value="MoaB/Mog_dom"/>
</dbReference>
<dbReference type="SMART" id="SM00852">
    <property type="entry name" value="MoCF_biosynth"/>
    <property type="match status" value="1"/>
</dbReference>
<dbReference type="SUPFAM" id="SSF63867">
    <property type="entry name" value="MoeA C-terminal domain-like"/>
    <property type="match status" value="1"/>
</dbReference>
<dbReference type="OrthoDB" id="9804758at2"/>
<evidence type="ECO:0000256" key="9">
    <source>
        <dbReference type="ARBA" id="ARBA00047317"/>
    </source>
</evidence>
<dbReference type="Pfam" id="PF00994">
    <property type="entry name" value="MoCF_biosynth"/>
    <property type="match status" value="1"/>
</dbReference>
<sequence length="639" mass="70201">MEKRNLYLKTTPVDEAIAIYLKAIKEIWSPIYETIPVTASLNRVTRHAIFAKYCSPLFNASAMDGIAVNSEKTIGANEATPIDLELGVDFKVVDTGDPINPPYDAVIMAEDLIDIGVENKVRIVSAASSWQHIRSIGEDIVVGEMLLPSNHKIRPIDISVLLSAGILEVEVIKCSEVAIFPTGTEIIEPTEEPKEGDIIESNSRMFENMITLLGGIPHRFPTIEDDYDKIKEKIKEATEKYDMVIVNAGSSAGTEDYTVHVLRELGQVLIHGVAIKPGKPVILAIVNNKPVIGLPGYPVSAYIGFENFVIPVINMFSGQAKDKTNEVEAVITKRLVSSLKHKEYVRVKVGSVGGKIVAAPLARGAGAAMSLVRADGFCVIDQNSEGVEAGEKVKIELYRSLQEIENTVVVIGSHDLILDVIGDMMPNTHPNTFVSSTHVGSMGGLMALMRKEAHMAPIHLLDEKTGEYNINYIKRMFKDPMALIKGVGRIQGLIVKKGNPLHIQGIDDLKNHRFVNRQRGAGTRLLFDYKLMEMGISPDEIKGYDREASTHMAVAALVGSNSADVGMGIQSAAKAMDLDFIPIGEEEYDFAIPQTYLDLPIIQSFLDVLKSEKFKERLQELGGYSLNRIGEIQLLREEV</sequence>
<comment type="cofactor">
    <cofactor evidence="10">
        <name>Mg(2+)</name>
        <dbReference type="ChEBI" id="CHEBI:18420"/>
    </cofactor>
</comment>
<dbReference type="Gene3D" id="2.170.190.11">
    <property type="entry name" value="Molybdopterin biosynthesis moea protein, domain 3"/>
    <property type="match status" value="1"/>
</dbReference>
<comment type="function">
    <text evidence="1 10">Catalyzes the insertion of molybdate into adenylated molybdopterin with the concomitant release of AMP.</text>
</comment>
<dbReference type="GO" id="GO:0005829">
    <property type="term" value="C:cytosol"/>
    <property type="evidence" value="ECO:0007669"/>
    <property type="project" value="TreeGrafter"/>
</dbReference>
<dbReference type="InterPro" id="IPR008284">
    <property type="entry name" value="MoCF_biosynth_CS"/>
</dbReference>
<dbReference type="Gene3D" id="2.40.340.10">
    <property type="entry name" value="MoeA, C-terminal, domain IV"/>
    <property type="match status" value="1"/>
</dbReference>
<evidence type="ECO:0000256" key="11">
    <source>
        <dbReference type="SAM" id="Coils"/>
    </source>
</evidence>
<keyword evidence="11" id="KW-0175">Coiled coil</keyword>
<dbReference type="Pfam" id="PF12727">
    <property type="entry name" value="PBP_like"/>
    <property type="match status" value="1"/>
</dbReference>
<comment type="similarity">
    <text evidence="4 10">Belongs to the MoeA family.</text>
</comment>
<dbReference type="Proteomes" id="UP000253490">
    <property type="component" value="Unassembled WGS sequence"/>
</dbReference>
<protein>
    <recommendedName>
        <fullName evidence="6 10">Molybdopterin molybdenumtransferase</fullName>
        <ecNumber evidence="5 10">2.10.1.1</ecNumber>
    </recommendedName>
</protein>
<dbReference type="PANTHER" id="PTHR10192">
    <property type="entry name" value="MOLYBDOPTERIN BIOSYNTHESIS PROTEIN"/>
    <property type="match status" value="1"/>
</dbReference>
<dbReference type="RefSeq" id="WP_113920938.1">
    <property type="nucleotide sequence ID" value="NZ_QNRX01000011.1"/>
</dbReference>
<evidence type="ECO:0000256" key="1">
    <source>
        <dbReference type="ARBA" id="ARBA00002901"/>
    </source>
</evidence>
<dbReference type="Pfam" id="PF03453">
    <property type="entry name" value="MoeA_N"/>
    <property type="match status" value="1"/>
</dbReference>
<dbReference type="NCBIfam" id="TIGR00177">
    <property type="entry name" value="molyb_syn"/>
    <property type="match status" value="1"/>
</dbReference>
<comment type="caution">
    <text evidence="13">The sequence shown here is derived from an EMBL/GenBank/DDBJ whole genome shotgun (WGS) entry which is preliminary data.</text>
</comment>
<feature type="coiled-coil region" evidence="11">
    <location>
        <begin position="220"/>
        <end position="247"/>
    </location>
</feature>
<dbReference type="InterPro" id="IPR005111">
    <property type="entry name" value="MoeA_C_domain_IV"/>
</dbReference>
<evidence type="ECO:0000313" key="13">
    <source>
        <dbReference type="EMBL" id="RBP62618.1"/>
    </source>
</evidence>
<name>A0A366I548_9FIRM</name>
<reference evidence="13 14" key="1">
    <citation type="submission" date="2018-06" db="EMBL/GenBank/DDBJ databases">
        <title>Genomic Encyclopedia of Type Strains, Phase IV (KMG-IV): sequencing the most valuable type-strain genomes for metagenomic binning, comparative biology and taxonomic classification.</title>
        <authorList>
            <person name="Goeker M."/>
        </authorList>
    </citation>
    <scope>NUCLEOTIDE SEQUENCE [LARGE SCALE GENOMIC DNA]</scope>
    <source>
        <strain evidence="13 14">DSM 22112</strain>
    </source>
</reference>
<proteinExistence type="inferred from homology"/>
<dbReference type="UniPathway" id="UPA00344"/>
<comment type="function">
    <text evidence="2">May be involved in the biosynthesis of molybdopterin.</text>
</comment>
<keyword evidence="10" id="KW-0479">Metal-binding</keyword>
<evidence type="ECO:0000256" key="8">
    <source>
        <dbReference type="ARBA" id="ARBA00023150"/>
    </source>
</evidence>
<evidence type="ECO:0000256" key="3">
    <source>
        <dbReference type="ARBA" id="ARBA00005046"/>
    </source>
</evidence>
<evidence type="ECO:0000256" key="10">
    <source>
        <dbReference type="RuleBase" id="RU365090"/>
    </source>
</evidence>
<feature type="domain" description="MoaB/Mog" evidence="12">
    <location>
        <begin position="178"/>
        <end position="315"/>
    </location>
</feature>
<dbReference type="Gene3D" id="3.40.190.10">
    <property type="entry name" value="Periplasmic binding protein-like II"/>
    <property type="match status" value="1"/>
</dbReference>
<dbReference type="InterPro" id="IPR036425">
    <property type="entry name" value="MoaB/Mog-like_dom_sf"/>
</dbReference>
<dbReference type="SUPFAM" id="SSF53850">
    <property type="entry name" value="Periplasmic binding protein-like II"/>
    <property type="match status" value="1"/>
</dbReference>
<keyword evidence="10" id="KW-0460">Magnesium</keyword>
<dbReference type="SUPFAM" id="SSF63882">
    <property type="entry name" value="MoeA N-terminal region -like"/>
    <property type="match status" value="1"/>
</dbReference>
<dbReference type="Gene3D" id="3.90.105.10">
    <property type="entry name" value="Molybdopterin biosynthesis moea protein, domain 2"/>
    <property type="match status" value="1"/>
</dbReference>
<dbReference type="EC" id="2.10.1.1" evidence="5 10"/>
<dbReference type="GO" id="GO:0046872">
    <property type="term" value="F:metal ion binding"/>
    <property type="evidence" value="ECO:0007669"/>
    <property type="project" value="UniProtKB-UniRule"/>
</dbReference>
<keyword evidence="14" id="KW-1185">Reference proteome</keyword>